<feature type="transmembrane region" description="Helical" evidence="1">
    <location>
        <begin position="114"/>
        <end position="135"/>
    </location>
</feature>
<keyword evidence="3" id="KW-1185">Reference proteome</keyword>
<dbReference type="AlphaFoldDB" id="A0AA39M4I7"/>
<name>A0AA39M4I7_9BILA</name>
<keyword evidence="1" id="KW-0812">Transmembrane</keyword>
<reference evidence="2" key="1">
    <citation type="submission" date="2023-06" db="EMBL/GenBank/DDBJ databases">
        <title>Genomic analysis of the entomopathogenic nematode Steinernema hermaphroditum.</title>
        <authorList>
            <person name="Schwarz E.M."/>
            <person name="Heppert J.K."/>
            <person name="Baniya A."/>
            <person name="Schwartz H.T."/>
            <person name="Tan C.-H."/>
            <person name="Antoshechkin I."/>
            <person name="Sternberg P.W."/>
            <person name="Goodrich-Blair H."/>
            <person name="Dillman A.R."/>
        </authorList>
    </citation>
    <scope>NUCLEOTIDE SEQUENCE</scope>
    <source>
        <strain evidence="2">PS9179</strain>
        <tissue evidence="2">Whole animal</tissue>
    </source>
</reference>
<comment type="caution">
    <text evidence="2">The sequence shown here is derived from an EMBL/GenBank/DDBJ whole genome shotgun (WGS) entry which is preliminary data.</text>
</comment>
<feature type="transmembrane region" description="Helical" evidence="1">
    <location>
        <begin position="42"/>
        <end position="64"/>
    </location>
</feature>
<feature type="transmembrane region" description="Helical" evidence="1">
    <location>
        <begin position="255"/>
        <end position="273"/>
    </location>
</feature>
<proteinExistence type="predicted"/>
<evidence type="ECO:0000313" key="2">
    <source>
        <dbReference type="EMBL" id="KAK0420305.1"/>
    </source>
</evidence>
<keyword evidence="1" id="KW-0472">Membrane</keyword>
<accession>A0AA39M4I7</accession>
<evidence type="ECO:0000256" key="1">
    <source>
        <dbReference type="SAM" id="Phobius"/>
    </source>
</evidence>
<sequence length="375" mass="42994">MASQLVHLIEPVISLLATLIGIISMTYFIWESRKTARNYIKLAYFGVALYTGITNLANIIFWMVSISTQSFIPQLLTFLDFFEFTSLRLLRSVALGATFIKLKTSHSWCYTPSLLRSICLFILLSWITVSFSYIATLALDQKEVRWNCSRPCCFFYGHHLLSKCKIAVDIVYSLLLAALICVSVAKSAKTSPEEVMKGWSEEKVEFFVLNNRLYSIYLPCLLLLVGQELVIQCILSFREIKDKSAAELLDGYERIVRSLEPVLLASLYYFLILRKHIDYTTGRLLGLTRFEIGGYVCFSGEQQNFYNPYMHVEVFVVDDLCTVILHKCDELTVEAAMKEYSDMTNPEMNKGRDKTEAPVEVLFRKRQFGSNPVLF</sequence>
<evidence type="ECO:0000313" key="3">
    <source>
        <dbReference type="Proteomes" id="UP001175271"/>
    </source>
</evidence>
<feature type="transmembrane region" description="Helical" evidence="1">
    <location>
        <begin position="170"/>
        <end position="188"/>
    </location>
</feature>
<dbReference type="EMBL" id="JAUCMV010000002">
    <property type="protein sequence ID" value="KAK0420305.1"/>
    <property type="molecule type" value="Genomic_DNA"/>
</dbReference>
<keyword evidence="1" id="KW-1133">Transmembrane helix</keyword>
<feature type="transmembrane region" description="Helical" evidence="1">
    <location>
        <begin position="12"/>
        <end position="30"/>
    </location>
</feature>
<organism evidence="2 3">
    <name type="scientific">Steinernema hermaphroditum</name>
    <dbReference type="NCBI Taxonomy" id="289476"/>
    <lineage>
        <taxon>Eukaryota</taxon>
        <taxon>Metazoa</taxon>
        <taxon>Ecdysozoa</taxon>
        <taxon>Nematoda</taxon>
        <taxon>Chromadorea</taxon>
        <taxon>Rhabditida</taxon>
        <taxon>Tylenchina</taxon>
        <taxon>Panagrolaimomorpha</taxon>
        <taxon>Strongyloidoidea</taxon>
        <taxon>Steinernematidae</taxon>
        <taxon>Steinernema</taxon>
    </lineage>
</organism>
<dbReference type="Proteomes" id="UP001175271">
    <property type="component" value="Unassembled WGS sequence"/>
</dbReference>
<gene>
    <name evidence="2" type="ORF">QR680_014608</name>
</gene>
<feature type="transmembrane region" description="Helical" evidence="1">
    <location>
        <begin position="216"/>
        <end position="235"/>
    </location>
</feature>
<protein>
    <submittedName>
        <fullName evidence="2">Uncharacterized protein</fullName>
    </submittedName>
</protein>